<dbReference type="EMBL" id="FNFV01000005">
    <property type="protein sequence ID" value="SDK86678.1"/>
    <property type="molecule type" value="Genomic_DNA"/>
</dbReference>
<name>A0A1G9FE65_9RHOB</name>
<gene>
    <name evidence="1" type="ORF">SAMN05216257_105149</name>
</gene>
<proteinExistence type="predicted"/>
<dbReference type="OrthoDB" id="7210707at2"/>
<evidence type="ECO:0000313" key="1">
    <source>
        <dbReference type="EMBL" id="SDK86678.1"/>
    </source>
</evidence>
<dbReference type="STRING" id="990712.SAMN05216257_105149"/>
<dbReference type="Proteomes" id="UP000199328">
    <property type="component" value="Unassembled WGS sequence"/>
</dbReference>
<dbReference type="AlphaFoldDB" id="A0A1G9FE65"/>
<reference evidence="2" key="1">
    <citation type="submission" date="2016-10" db="EMBL/GenBank/DDBJ databases">
        <authorList>
            <person name="Varghese N."/>
            <person name="Submissions S."/>
        </authorList>
    </citation>
    <scope>NUCLEOTIDE SEQUENCE [LARGE SCALE GENOMIC DNA]</scope>
    <source>
        <strain evidence="2">CGMCC 1.10789</strain>
    </source>
</reference>
<accession>A0A1G9FE65</accession>
<dbReference type="RefSeq" id="WP_092500738.1">
    <property type="nucleotide sequence ID" value="NZ_FNFV01000005.1"/>
</dbReference>
<sequence>MGTQVAVLTGDIVNSTEADASRLEAAMDLLADTARIIAGWQSGDARPRFTRFRGDGWQFLVAEPSLALRAACVIVARLRGSGQGLMTRVSIGIGTARHVGAGTLADASGTAFELSGRGLDAMPRRRLLAIAGKGIGPLHHAVVRLVEDRFGLWTPQQAEATALALDPRGPTMAEIGGVLGISKQAVSYRLSGARAQALKEALALWEKAAREQEAAR</sequence>
<organism evidence="1 2">
    <name type="scientific">Meinhardsimonia xiamenensis</name>
    <dbReference type="NCBI Taxonomy" id="990712"/>
    <lineage>
        <taxon>Bacteria</taxon>
        <taxon>Pseudomonadati</taxon>
        <taxon>Pseudomonadota</taxon>
        <taxon>Alphaproteobacteria</taxon>
        <taxon>Rhodobacterales</taxon>
        <taxon>Paracoccaceae</taxon>
        <taxon>Meinhardsimonia</taxon>
    </lineage>
</organism>
<keyword evidence="2" id="KW-1185">Reference proteome</keyword>
<evidence type="ECO:0000313" key="2">
    <source>
        <dbReference type="Proteomes" id="UP000199328"/>
    </source>
</evidence>
<protein>
    <submittedName>
        <fullName evidence="1">Uncharacterized protein</fullName>
    </submittedName>
</protein>